<evidence type="ECO:0000313" key="3">
    <source>
        <dbReference type="Proteomes" id="UP000238164"/>
    </source>
</evidence>
<dbReference type="AlphaFoldDB" id="A0A2N9JK72"/>
<keyword evidence="3" id="KW-1185">Reference proteome</keyword>
<dbReference type="RefSeq" id="WP_231935653.1">
    <property type="nucleotide sequence ID" value="NZ_BAAAGO010000008.1"/>
</dbReference>
<organism evidence="2 3">
    <name type="scientific">Micropruina glycogenica</name>
    <dbReference type="NCBI Taxonomy" id="75385"/>
    <lineage>
        <taxon>Bacteria</taxon>
        <taxon>Bacillati</taxon>
        <taxon>Actinomycetota</taxon>
        <taxon>Actinomycetes</taxon>
        <taxon>Propionibacteriales</taxon>
        <taxon>Nocardioidaceae</taxon>
        <taxon>Micropruina</taxon>
    </lineage>
</organism>
<proteinExistence type="predicted"/>
<dbReference type="PANTHER" id="PTHR19860:SF40">
    <property type="entry name" value="WD40 REPEAT-CONTAINING PROTEIN"/>
    <property type="match status" value="1"/>
</dbReference>
<dbReference type="GO" id="GO:0080008">
    <property type="term" value="C:Cul4-RING E3 ubiquitin ligase complex"/>
    <property type="evidence" value="ECO:0007669"/>
    <property type="project" value="TreeGrafter"/>
</dbReference>
<keyword evidence="1" id="KW-0677">Repeat</keyword>
<dbReference type="PANTHER" id="PTHR19860">
    <property type="entry name" value="DDB1- AND CUL4-ASSOCIATED FACTOR 12-RELATED"/>
    <property type="match status" value="1"/>
</dbReference>
<gene>
    <name evidence="2" type="ORF">MPLG2_2789</name>
</gene>
<dbReference type="EMBL" id="LT985188">
    <property type="protein sequence ID" value="SPD87819.1"/>
    <property type="molecule type" value="Genomic_DNA"/>
</dbReference>
<name>A0A2N9JK72_9ACTN</name>
<protein>
    <recommendedName>
        <fullName evidence="4">DUF4062 domain-containing protein</fullName>
    </recommendedName>
</protein>
<accession>A0A2N9JK72</accession>
<evidence type="ECO:0008006" key="4">
    <source>
        <dbReference type="Google" id="ProtNLM"/>
    </source>
</evidence>
<dbReference type="KEGG" id="mgg:MPLG2_2789"/>
<dbReference type="InterPro" id="IPR051191">
    <property type="entry name" value="DCAF12"/>
</dbReference>
<evidence type="ECO:0000313" key="2">
    <source>
        <dbReference type="EMBL" id="SPD87819.1"/>
    </source>
</evidence>
<dbReference type="Proteomes" id="UP000238164">
    <property type="component" value="Chromosome 1"/>
</dbReference>
<reference evidence="2 3" key="1">
    <citation type="submission" date="2018-02" db="EMBL/GenBank/DDBJ databases">
        <authorList>
            <person name="Cohen D.B."/>
            <person name="Kent A.D."/>
        </authorList>
    </citation>
    <scope>NUCLEOTIDE SEQUENCE [LARGE SCALE GENOMIC DNA]</scope>
    <source>
        <strain evidence="2">1</strain>
    </source>
</reference>
<evidence type="ECO:0000256" key="1">
    <source>
        <dbReference type="ARBA" id="ARBA00022737"/>
    </source>
</evidence>
<sequence>MFPLLRRRCQERGIAWSEVDLRWGVTTEQAAEGAVLPICLAEIERTRPYFIGLLGQGYGWVPGEVDPDLAARFGWLTDDLHRSVTELEIPDGVLNNPDAAGHAYFYLRDPAWVNGLPSDHQALYSEPDPPTPRGSMRCGSGCAIPAFRSPTTAAPTNWAAGCWPTSST</sequence>